<accession>A0ABT4VDV5</accession>
<dbReference type="SUPFAM" id="SSF56801">
    <property type="entry name" value="Acetyl-CoA synthetase-like"/>
    <property type="match status" value="1"/>
</dbReference>
<feature type="domain" description="AMP-dependent synthetase/ligase" evidence="1">
    <location>
        <begin position="104"/>
        <end position="331"/>
    </location>
</feature>
<evidence type="ECO:0000313" key="3">
    <source>
        <dbReference type="Proteomes" id="UP001210261"/>
    </source>
</evidence>
<keyword evidence="3" id="KW-1185">Reference proteome</keyword>
<name>A0ABT4VDV5_9HELI</name>
<reference evidence="2 3" key="1">
    <citation type="submission" date="2023-01" db="EMBL/GenBank/DDBJ databases">
        <title>Description of Helicobacter ibis sp. nov. isolated from faecal droppings of black-faced ibis (Theristicus melanopis).</title>
        <authorList>
            <person name="Lopez-Cantillo M."/>
            <person name="Vidal-Veuthey B."/>
            <person name="Mella A."/>
            <person name="De La Haba R."/>
            <person name="Collado L."/>
        </authorList>
    </citation>
    <scope>NUCLEOTIDE SEQUENCE [LARGE SCALE GENOMIC DNA]</scope>
    <source>
        <strain evidence="2 3">A82</strain>
    </source>
</reference>
<dbReference type="PANTHER" id="PTHR43767">
    <property type="entry name" value="LONG-CHAIN-FATTY-ACID--COA LIGASE"/>
    <property type="match status" value="1"/>
</dbReference>
<protein>
    <submittedName>
        <fullName evidence="2">AMP-binding protein</fullName>
    </submittedName>
</protein>
<comment type="caution">
    <text evidence="2">The sequence shown here is derived from an EMBL/GenBank/DDBJ whole genome shotgun (WGS) entry which is preliminary data.</text>
</comment>
<gene>
    <name evidence="2" type="ORF">PF021_04275</name>
</gene>
<dbReference type="PANTHER" id="PTHR43767:SF10">
    <property type="entry name" value="SURFACTIN SYNTHASE SUBUNIT 1"/>
    <property type="match status" value="1"/>
</dbReference>
<sequence length="454" mass="51251">MIIQNTNNIVLIQKNKKLSYKELLTISNEIYAKINKRALIGIVSYNAIPCICAYVASFNNNCVSIMLPNNQKSIQKYTELFNVEYLFIKSEDNFLDSEVIFELDGFVLLKLRDTKLIADNNLALLLSTSGSTGDSKFVRLSYENILTNTNAICKSLKLTNNHKTISTLPLNYSFGLSIINTFLHSQASIVLSESSIFNKDFWDLFLEYEVNCIFGVPYTFSMLDKLKATKHFTKVTLLAQAGGKMDNKLLAKYANYAKENNKDFYVMYGQTEASPRISYLNPKFSLSKIGSIGKALDKINMYLIDENNNKINTSNTEGELCIEAKSVALGYASSYEDLQKGDVFNGVLKTGDIAKYDEDGFFFVVGRKSRFLKVFGNRVSLDSIEDILRSNFCGEFLAHGRDDLITILSTNKDIQSIKNLLSNETKLNKSAFKVQYIQEIPKNQNGKPILKIEQ</sequence>
<dbReference type="Proteomes" id="UP001210261">
    <property type="component" value="Unassembled WGS sequence"/>
</dbReference>
<proteinExistence type="predicted"/>
<dbReference type="Pfam" id="PF00501">
    <property type="entry name" value="AMP-binding"/>
    <property type="match status" value="1"/>
</dbReference>
<dbReference type="InterPro" id="IPR050237">
    <property type="entry name" value="ATP-dep_AMP-bd_enzyme"/>
</dbReference>
<dbReference type="InterPro" id="IPR042099">
    <property type="entry name" value="ANL_N_sf"/>
</dbReference>
<dbReference type="EMBL" id="JAQHXR010000002">
    <property type="protein sequence ID" value="MDA3968889.1"/>
    <property type="molecule type" value="Genomic_DNA"/>
</dbReference>
<dbReference type="Gene3D" id="3.40.50.12780">
    <property type="entry name" value="N-terminal domain of ligase-like"/>
    <property type="match status" value="1"/>
</dbReference>
<dbReference type="RefSeq" id="WP_271021182.1">
    <property type="nucleotide sequence ID" value="NZ_JAQHXR010000002.1"/>
</dbReference>
<evidence type="ECO:0000259" key="1">
    <source>
        <dbReference type="Pfam" id="PF00501"/>
    </source>
</evidence>
<organism evidence="2 3">
    <name type="scientific">Helicobacter ibis</name>
    <dbReference type="NCBI Taxonomy" id="2962633"/>
    <lineage>
        <taxon>Bacteria</taxon>
        <taxon>Pseudomonadati</taxon>
        <taxon>Campylobacterota</taxon>
        <taxon>Epsilonproteobacteria</taxon>
        <taxon>Campylobacterales</taxon>
        <taxon>Helicobacteraceae</taxon>
        <taxon>Helicobacter</taxon>
    </lineage>
</organism>
<evidence type="ECO:0000313" key="2">
    <source>
        <dbReference type="EMBL" id="MDA3968889.1"/>
    </source>
</evidence>
<dbReference type="InterPro" id="IPR000873">
    <property type="entry name" value="AMP-dep_synth/lig_dom"/>
</dbReference>